<dbReference type="SMART" id="SM00364">
    <property type="entry name" value="LRR_BAC"/>
    <property type="match status" value="6"/>
</dbReference>
<sequence length="1115" mass="123333">MVHDASLARDERGPYGRVRAAKLEDEAEDKCPFCGWPLQKWWPHIRAPVFLNSGPAEIRLCHLKCAEDAINTLETAKVKVESEFACSLRELLQRSPNLFARRAAARVSLEEERLHDVATSQEGPCWPFRALPPPPSAAFAVEGILEMRLSASVQLVKIPGELGFARSLDTLCLISNSLTELPPEVGLLTGLTHLYLNGNFLETLPKAVCALPKLQELCLDANKIKELPPITSAKLILLTAPGNNMEEVPLVPHLERLEVHGNQINNIVTSLGSPVMHNLVTLKVMGNQLQKLPEEVSYMTNLRILSVAENRLTSLPEGIAALQGLEWLLAYGNCLGEVSSKIVSGCRGLTRLLLEANPLKPAVVADLIAEVSRSNLKTLGLDTQQVRAALEASTLEELPPAVSVGTVLPLRGSSQISLKLTRASQLRRKPGVKSVAEPGGPADPVDKPAELLIVAFAASQGEPEWLGFLRRLLEHGKVAPLPQPFGHLTDLLEADGAAEQDFDKTMSRFWFGSPCGSATYQEQEVEESEALPLLDFDLLTAVDHRMRWYAEDRPALEEALRKLRPHYSKMLCVGASMGGFAALLHGGLVADGVLALNPQATLTEALLRPPASTPQDLQDLTQSLLDSAKAASDRGAQVTVLCAQKIEEVRSTASLPSLLRLTSQLDDMFERHAALPVLDTFNVNCKQEGAHKTVDAFLKHTGSEKSNTRVLFRKYATGKDGDGHSVLDLAGATALVSELSDKLKIHHNFFYDLETQFYQFDFNGDARLNEEETICMVRSILKQRRSAAGGKPDDALVPYKTPREAGYYVVRELGRGGQGVMYLATKQESGGFFLCRDDDEQQYCIKFYSKKDANAGTVHELVDEFSRMRQFKSQFVAKTYETFQDADFYYLVNEPYFGGDWTKLAHKAHAQGVQMSEDWWRSLFRQCVSGLDYLHKSAQMHCDIKEANLMIKDGHDFLSPQVVYIDFGLSQAFAKKLQNICGTPGYIPPETWNEYVWYPQGDIFSLGVVFFQMLAGRVPSADGVHKGIFQEGADMKQVAKATMQTPPPWHEFPQQWRQLGGVIAAMLQKERILRPRPAALLVDPWFASDSDSPLPRENLARIVGVSREAVCRTSL</sequence>
<evidence type="ECO:0000256" key="2">
    <source>
        <dbReference type="ARBA" id="ARBA00022737"/>
    </source>
</evidence>
<protein>
    <recommendedName>
        <fullName evidence="3">Protein kinase domain-containing protein</fullName>
    </recommendedName>
</protein>
<dbReference type="GO" id="GO:0005737">
    <property type="term" value="C:cytoplasm"/>
    <property type="evidence" value="ECO:0007669"/>
    <property type="project" value="TreeGrafter"/>
</dbReference>
<dbReference type="SMART" id="SM00369">
    <property type="entry name" value="LRR_TYP"/>
    <property type="match status" value="5"/>
</dbReference>
<dbReference type="Pfam" id="PF13855">
    <property type="entry name" value="LRR_8"/>
    <property type="match status" value="1"/>
</dbReference>
<keyword evidence="2" id="KW-0677">Repeat</keyword>
<keyword evidence="1" id="KW-0433">Leucine-rich repeat</keyword>
<accession>A0A812U548</accession>
<dbReference type="EMBL" id="CAJNIZ010034947">
    <property type="protein sequence ID" value="CAE7556442.1"/>
    <property type="molecule type" value="Genomic_DNA"/>
</dbReference>
<dbReference type="InterPro" id="IPR050216">
    <property type="entry name" value="LRR_domain-containing"/>
</dbReference>
<dbReference type="InterPro" id="IPR029058">
    <property type="entry name" value="AB_hydrolase_fold"/>
</dbReference>
<dbReference type="CDD" id="cd00180">
    <property type="entry name" value="PKc"/>
    <property type="match status" value="1"/>
</dbReference>
<organism evidence="4 5">
    <name type="scientific">Symbiodinium pilosum</name>
    <name type="common">Dinoflagellate</name>
    <dbReference type="NCBI Taxonomy" id="2952"/>
    <lineage>
        <taxon>Eukaryota</taxon>
        <taxon>Sar</taxon>
        <taxon>Alveolata</taxon>
        <taxon>Dinophyceae</taxon>
        <taxon>Suessiales</taxon>
        <taxon>Symbiodiniaceae</taxon>
        <taxon>Symbiodinium</taxon>
    </lineage>
</organism>
<dbReference type="PANTHER" id="PTHR48051:SF1">
    <property type="entry name" value="RAS SUPPRESSOR PROTEIN 1"/>
    <property type="match status" value="1"/>
</dbReference>
<dbReference type="GO" id="GO:0005524">
    <property type="term" value="F:ATP binding"/>
    <property type="evidence" value="ECO:0007669"/>
    <property type="project" value="InterPro"/>
</dbReference>
<name>A0A812U548_SYMPI</name>
<dbReference type="PANTHER" id="PTHR48051">
    <property type="match status" value="1"/>
</dbReference>
<dbReference type="SMART" id="SM00220">
    <property type="entry name" value="S_TKc"/>
    <property type="match status" value="1"/>
</dbReference>
<proteinExistence type="predicted"/>
<dbReference type="Pfam" id="PF00069">
    <property type="entry name" value="Pkinase"/>
    <property type="match status" value="1"/>
</dbReference>
<evidence type="ECO:0000313" key="4">
    <source>
        <dbReference type="EMBL" id="CAE7556442.1"/>
    </source>
</evidence>
<dbReference type="AlphaFoldDB" id="A0A812U548"/>
<dbReference type="Gene3D" id="3.30.200.20">
    <property type="entry name" value="Phosphorylase Kinase, domain 1"/>
    <property type="match status" value="1"/>
</dbReference>
<dbReference type="SUPFAM" id="SSF52047">
    <property type="entry name" value="RNI-like"/>
    <property type="match status" value="1"/>
</dbReference>
<dbReference type="InterPro" id="IPR000719">
    <property type="entry name" value="Prot_kinase_dom"/>
</dbReference>
<feature type="domain" description="Protein kinase" evidence="3">
    <location>
        <begin position="807"/>
        <end position="1086"/>
    </location>
</feature>
<dbReference type="InterPro" id="IPR003591">
    <property type="entry name" value="Leu-rich_rpt_typical-subtyp"/>
</dbReference>
<reference evidence="4" key="1">
    <citation type="submission" date="2021-02" db="EMBL/GenBank/DDBJ databases">
        <authorList>
            <person name="Dougan E. K."/>
            <person name="Rhodes N."/>
            <person name="Thang M."/>
            <person name="Chan C."/>
        </authorList>
    </citation>
    <scope>NUCLEOTIDE SEQUENCE</scope>
</reference>
<evidence type="ECO:0000313" key="5">
    <source>
        <dbReference type="Proteomes" id="UP000649617"/>
    </source>
</evidence>
<dbReference type="PROSITE" id="PS51450">
    <property type="entry name" value="LRR"/>
    <property type="match status" value="2"/>
</dbReference>
<keyword evidence="5" id="KW-1185">Reference proteome</keyword>
<dbReference type="InterPro" id="IPR001611">
    <property type="entry name" value="Leu-rich_rpt"/>
</dbReference>
<dbReference type="SUPFAM" id="SSF56112">
    <property type="entry name" value="Protein kinase-like (PK-like)"/>
    <property type="match status" value="1"/>
</dbReference>
<dbReference type="Proteomes" id="UP000649617">
    <property type="component" value="Unassembled WGS sequence"/>
</dbReference>
<comment type="caution">
    <text evidence="4">The sequence shown here is derived from an EMBL/GenBank/DDBJ whole genome shotgun (WGS) entry which is preliminary data.</text>
</comment>
<dbReference type="PROSITE" id="PS50011">
    <property type="entry name" value="PROTEIN_KINASE_DOM"/>
    <property type="match status" value="1"/>
</dbReference>
<dbReference type="InterPro" id="IPR032675">
    <property type="entry name" value="LRR_dom_sf"/>
</dbReference>
<dbReference type="SUPFAM" id="SSF53474">
    <property type="entry name" value="alpha/beta-Hydrolases"/>
    <property type="match status" value="1"/>
</dbReference>
<evidence type="ECO:0000256" key="1">
    <source>
        <dbReference type="ARBA" id="ARBA00022614"/>
    </source>
</evidence>
<dbReference type="OrthoDB" id="676979at2759"/>
<dbReference type="InterPro" id="IPR011009">
    <property type="entry name" value="Kinase-like_dom_sf"/>
</dbReference>
<gene>
    <name evidence="4" type="ORF">SPIL2461_LOCUS14814</name>
</gene>
<dbReference type="Gene3D" id="1.10.510.10">
    <property type="entry name" value="Transferase(Phosphotransferase) domain 1"/>
    <property type="match status" value="1"/>
</dbReference>
<evidence type="ECO:0000259" key="3">
    <source>
        <dbReference type="PROSITE" id="PS50011"/>
    </source>
</evidence>
<dbReference type="GO" id="GO:0004672">
    <property type="term" value="F:protein kinase activity"/>
    <property type="evidence" value="ECO:0007669"/>
    <property type="project" value="InterPro"/>
</dbReference>
<dbReference type="Gene3D" id="3.80.10.10">
    <property type="entry name" value="Ribonuclease Inhibitor"/>
    <property type="match status" value="2"/>
</dbReference>